<dbReference type="InterPro" id="IPR003661">
    <property type="entry name" value="HisK_dim/P_dom"/>
</dbReference>
<gene>
    <name evidence="16" type="ORF">KTH90_23675</name>
</gene>
<evidence type="ECO:0000259" key="15">
    <source>
        <dbReference type="PROSITE" id="PS50109"/>
    </source>
</evidence>
<dbReference type="InterPro" id="IPR004358">
    <property type="entry name" value="Sig_transdc_His_kin-like_C"/>
</dbReference>
<reference evidence="16 17" key="1">
    <citation type="submission" date="2021-06" db="EMBL/GenBank/DDBJ databases">
        <title>Description of novel taxa of the family Lachnospiraceae.</title>
        <authorList>
            <person name="Chaplin A.V."/>
            <person name="Sokolova S.R."/>
            <person name="Pikina A.P."/>
            <person name="Korzhanova M."/>
            <person name="Belova V."/>
            <person name="Korostin D."/>
            <person name="Efimov B.A."/>
        </authorList>
    </citation>
    <scope>NUCLEOTIDE SEQUENCE [LARGE SCALE GENOMIC DNA]</scope>
    <source>
        <strain evidence="16 17">ASD4241</strain>
    </source>
</reference>
<dbReference type="PRINTS" id="PR00344">
    <property type="entry name" value="BCTRLSENSOR"/>
</dbReference>
<evidence type="ECO:0000256" key="7">
    <source>
        <dbReference type="ARBA" id="ARBA00022692"/>
    </source>
</evidence>
<dbReference type="Gene3D" id="1.10.287.130">
    <property type="match status" value="1"/>
</dbReference>
<dbReference type="SMART" id="SM00388">
    <property type="entry name" value="HisKA"/>
    <property type="match status" value="1"/>
</dbReference>
<dbReference type="SUPFAM" id="SSF55874">
    <property type="entry name" value="ATPase domain of HSP90 chaperone/DNA topoisomerase II/histidine kinase"/>
    <property type="match status" value="1"/>
</dbReference>
<dbReference type="InterPro" id="IPR036097">
    <property type="entry name" value="HisK_dim/P_sf"/>
</dbReference>
<dbReference type="GO" id="GO:0016301">
    <property type="term" value="F:kinase activity"/>
    <property type="evidence" value="ECO:0007669"/>
    <property type="project" value="UniProtKB-KW"/>
</dbReference>
<dbReference type="InterPro" id="IPR050398">
    <property type="entry name" value="HssS/ArlS-like"/>
</dbReference>
<keyword evidence="9 16" id="KW-0418">Kinase</keyword>
<keyword evidence="8" id="KW-0547">Nucleotide-binding</keyword>
<dbReference type="CDD" id="cd00082">
    <property type="entry name" value="HisKA"/>
    <property type="match status" value="1"/>
</dbReference>
<keyword evidence="10" id="KW-0067">ATP-binding</keyword>
<evidence type="ECO:0000313" key="17">
    <source>
        <dbReference type="Proteomes" id="UP001314681"/>
    </source>
</evidence>
<dbReference type="SMART" id="SM00387">
    <property type="entry name" value="HATPase_c"/>
    <property type="match status" value="1"/>
</dbReference>
<evidence type="ECO:0000256" key="3">
    <source>
        <dbReference type="ARBA" id="ARBA00012438"/>
    </source>
</evidence>
<dbReference type="InterPro" id="IPR005467">
    <property type="entry name" value="His_kinase_dom"/>
</dbReference>
<organism evidence="16 17">
    <name type="scientific">Diplocloster modestus</name>
    <dbReference type="NCBI Taxonomy" id="2850322"/>
    <lineage>
        <taxon>Bacteria</taxon>
        <taxon>Bacillati</taxon>
        <taxon>Bacillota</taxon>
        <taxon>Clostridia</taxon>
        <taxon>Lachnospirales</taxon>
        <taxon>Lachnospiraceae</taxon>
        <taxon>Diplocloster</taxon>
    </lineage>
</organism>
<dbReference type="Gene3D" id="3.30.565.10">
    <property type="entry name" value="Histidine kinase-like ATPase, C-terminal domain"/>
    <property type="match status" value="1"/>
</dbReference>
<dbReference type="InterPro" id="IPR036890">
    <property type="entry name" value="HATPase_C_sf"/>
</dbReference>
<keyword evidence="7 14" id="KW-0812">Transmembrane</keyword>
<proteinExistence type="predicted"/>
<feature type="domain" description="Histidine kinase" evidence="15">
    <location>
        <begin position="92"/>
        <end position="298"/>
    </location>
</feature>
<dbReference type="SUPFAM" id="SSF47384">
    <property type="entry name" value="Homodimeric domain of signal transducing histidine kinase"/>
    <property type="match status" value="1"/>
</dbReference>
<dbReference type="Pfam" id="PF00512">
    <property type="entry name" value="HisKA"/>
    <property type="match status" value="1"/>
</dbReference>
<dbReference type="Pfam" id="PF02518">
    <property type="entry name" value="HATPase_c"/>
    <property type="match status" value="1"/>
</dbReference>
<keyword evidence="13 14" id="KW-0472">Membrane</keyword>
<evidence type="ECO:0000256" key="8">
    <source>
        <dbReference type="ARBA" id="ARBA00022741"/>
    </source>
</evidence>
<comment type="caution">
    <text evidence="16">The sequence shown here is derived from an EMBL/GenBank/DDBJ whole genome shotgun (WGS) entry which is preliminary data.</text>
</comment>
<dbReference type="PANTHER" id="PTHR45528">
    <property type="entry name" value="SENSOR HISTIDINE KINASE CPXA"/>
    <property type="match status" value="1"/>
</dbReference>
<keyword evidence="12" id="KW-0902">Two-component regulatory system</keyword>
<keyword evidence="6" id="KW-0808">Transferase</keyword>
<keyword evidence="17" id="KW-1185">Reference proteome</keyword>
<evidence type="ECO:0000256" key="9">
    <source>
        <dbReference type="ARBA" id="ARBA00022777"/>
    </source>
</evidence>
<comment type="subcellular location">
    <subcellularLocation>
        <location evidence="2">Cell membrane</location>
        <topology evidence="2">Multi-pass membrane protein</topology>
    </subcellularLocation>
</comment>
<keyword evidence="11 14" id="KW-1133">Transmembrane helix</keyword>
<comment type="catalytic activity">
    <reaction evidence="1">
        <text>ATP + protein L-histidine = ADP + protein N-phospho-L-histidine.</text>
        <dbReference type="EC" id="2.7.13.3"/>
    </reaction>
</comment>
<evidence type="ECO:0000256" key="10">
    <source>
        <dbReference type="ARBA" id="ARBA00022840"/>
    </source>
</evidence>
<sequence length="298" mass="33726">MDIWLYALCGILTLIIALLLLYILQLKKAVNEICEEFDDRVKTDTNILIDISSSDSSIRHLAAAINQQLRLLRKERHRYQHGDRELKEAITNISHDLRTPLTAICGYLDLAKREETNEQVSRYLNMIQNRTQALKQLTEELFRYSIIMSVREDNPEEAVSINAVLEESIAAFYGAFRKKNIVPVISMPSTEVIRSMNRRALSRIFENIISNAIKYSDNDLRITMDQNGSISFTNTSKALDSISAGRLFDRFFTVENGRGSAGLGLSIAKILTEQLGGSIRAVYAGDQLTIMLDFAVRD</sequence>
<evidence type="ECO:0000256" key="4">
    <source>
        <dbReference type="ARBA" id="ARBA00022475"/>
    </source>
</evidence>
<evidence type="ECO:0000256" key="5">
    <source>
        <dbReference type="ARBA" id="ARBA00022553"/>
    </source>
</evidence>
<evidence type="ECO:0000256" key="12">
    <source>
        <dbReference type="ARBA" id="ARBA00023012"/>
    </source>
</evidence>
<dbReference type="EC" id="2.7.13.3" evidence="3"/>
<evidence type="ECO:0000256" key="14">
    <source>
        <dbReference type="SAM" id="Phobius"/>
    </source>
</evidence>
<feature type="transmembrane region" description="Helical" evidence="14">
    <location>
        <begin position="5"/>
        <end position="24"/>
    </location>
</feature>
<evidence type="ECO:0000256" key="13">
    <source>
        <dbReference type="ARBA" id="ARBA00023136"/>
    </source>
</evidence>
<dbReference type="PANTHER" id="PTHR45528:SF1">
    <property type="entry name" value="SENSOR HISTIDINE KINASE CPXA"/>
    <property type="match status" value="1"/>
</dbReference>
<evidence type="ECO:0000313" key="16">
    <source>
        <dbReference type="EMBL" id="MBU9728993.1"/>
    </source>
</evidence>
<dbReference type="EMBL" id="JAHQCX010000027">
    <property type="protein sequence ID" value="MBU9728993.1"/>
    <property type="molecule type" value="Genomic_DNA"/>
</dbReference>
<evidence type="ECO:0000256" key="1">
    <source>
        <dbReference type="ARBA" id="ARBA00000085"/>
    </source>
</evidence>
<dbReference type="Proteomes" id="UP001314681">
    <property type="component" value="Unassembled WGS sequence"/>
</dbReference>
<evidence type="ECO:0000256" key="2">
    <source>
        <dbReference type="ARBA" id="ARBA00004651"/>
    </source>
</evidence>
<dbReference type="InterPro" id="IPR003594">
    <property type="entry name" value="HATPase_dom"/>
</dbReference>
<keyword evidence="4" id="KW-1003">Cell membrane</keyword>
<dbReference type="PROSITE" id="PS50109">
    <property type="entry name" value="HIS_KIN"/>
    <property type="match status" value="1"/>
</dbReference>
<name>A0ABS6KEU6_9FIRM</name>
<evidence type="ECO:0000256" key="6">
    <source>
        <dbReference type="ARBA" id="ARBA00022679"/>
    </source>
</evidence>
<keyword evidence="5" id="KW-0597">Phosphoprotein</keyword>
<dbReference type="RefSeq" id="WP_158354499.1">
    <property type="nucleotide sequence ID" value="NZ_JAHQCX010000027.1"/>
</dbReference>
<accession>A0ABS6KEU6</accession>
<protein>
    <recommendedName>
        <fullName evidence="3">histidine kinase</fullName>
        <ecNumber evidence="3">2.7.13.3</ecNumber>
    </recommendedName>
</protein>
<evidence type="ECO:0000256" key="11">
    <source>
        <dbReference type="ARBA" id="ARBA00022989"/>
    </source>
</evidence>